<proteinExistence type="inferred from homology"/>
<feature type="compositionally biased region" description="Basic and acidic residues" evidence="9">
    <location>
        <begin position="79"/>
        <end position="93"/>
    </location>
</feature>
<dbReference type="GO" id="GO:0005886">
    <property type="term" value="C:plasma membrane"/>
    <property type="evidence" value="ECO:0007669"/>
    <property type="project" value="UniProtKB-SubCell"/>
</dbReference>
<name>A0A0C3SCA2_PHLG1</name>
<feature type="compositionally biased region" description="Polar residues" evidence="9">
    <location>
        <begin position="49"/>
        <end position="58"/>
    </location>
</feature>
<dbReference type="PANTHER" id="PTHR28259:SF1">
    <property type="entry name" value="FLUORIDE EXPORT PROTEIN 1-RELATED"/>
    <property type="match status" value="1"/>
</dbReference>
<gene>
    <name evidence="11" type="ORF">PHLGIDRAFT_125417</name>
</gene>
<dbReference type="AlphaFoldDB" id="A0A0C3SCA2"/>
<keyword evidence="4 10" id="KW-0812">Transmembrane</keyword>
<feature type="transmembrane region" description="Helical" evidence="10">
    <location>
        <begin position="317"/>
        <end position="342"/>
    </location>
</feature>
<evidence type="ECO:0000313" key="12">
    <source>
        <dbReference type="Proteomes" id="UP000053257"/>
    </source>
</evidence>
<evidence type="ECO:0000256" key="2">
    <source>
        <dbReference type="ARBA" id="ARBA00004651"/>
    </source>
</evidence>
<dbReference type="InterPro" id="IPR003691">
    <property type="entry name" value="FluC"/>
</dbReference>
<evidence type="ECO:0000256" key="9">
    <source>
        <dbReference type="SAM" id="MobiDB-lite"/>
    </source>
</evidence>
<evidence type="ECO:0000256" key="8">
    <source>
        <dbReference type="ARBA" id="ARBA00035585"/>
    </source>
</evidence>
<dbReference type="Pfam" id="PF02537">
    <property type="entry name" value="CRCB"/>
    <property type="match status" value="2"/>
</dbReference>
<dbReference type="PANTHER" id="PTHR28259">
    <property type="entry name" value="FLUORIDE EXPORT PROTEIN 1-RELATED"/>
    <property type="match status" value="1"/>
</dbReference>
<evidence type="ECO:0000256" key="5">
    <source>
        <dbReference type="ARBA" id="ARBA00022989"/>
    </source>
</evidence>
<dbReference type="STRING" id="745531.A0A0C3SCA2"/>
<accession>A0A0C3SCA2</accession>
<dbReference type="HOGENOM" id="CLU_030507_0_0_1"/>
<dbReference type="OrthoDB" id="409792at2759"/>
<feature type="transmembrane region" description="Helical" evidence="10">
    <location>
        <begin position="181"/>
        <end position="199"/>
    </location>
</feature>
<comment type="catalytic activity">
    <reaction evidence="8">
        <text>fluoride(in) = fluoride(out)</text>
        <dbReference type="Rhea" id="RHEA:76159"/>
        <dbReference type="ChEBI" id="CHEBI:17051"/>
    </reaction>
    <physiologicalReaction direction="left-to-right" evidence="8">
        <dbReference type="Rhea" id="RHEA:76160"/>
    </physiologicalReaction>
</comment>
<keyword evidence="5 10" id="KW-1133">Transmembrane helix</keyword>
<feature type="transmembrane region" description="Helical" evidence="10">
    <location>
        <begin position="262"/>
        <end position="283"/>
    </location>
</feature>
<comment type="similarity">
    <text evidence="7">Belongs to the fluoride channel Fluc/FEX (TC 1.A.43) family.</text>
</comment>
<keyword evidence="12" id="KW-1185">Reference proteome</keyword>
<feature type="transmembrane region" description="Helical" evidence="10">
    <location>
        <begin position="289"/>
        <end position="310"/>
    </location>
</feature>
<feature type="compositionally biased region" description="Basic and acidic residues" evidence="9">
    <location>
        <begin position="22"/>
        <end position="41"/>
    </location>
</feature>
<dbReference type="GO" id="GO:1903425">
    <property type="term" value="F:fluoride transmembrane transporter activity"/>
    <property type="evidence" value="ECO:0007669"/>
    <property type="project" value="TreeGrafter"/>
</dbReference>
<evidence type="ECO:0000256" key="6">
    <source>
        <dbReference type="ARBA" id="ARBA00023136"/>
    </source>
</evidence>
<comment type="function">
    <text evidence="1">Fluoride channel required for the rapid expulsion of cytoplasmic fluoride.</text>
</comment>
<protein>
    <submittedName>
        <fullName evidence="11">Uncharacterized protein</fullName>
    </submittedName>
</protein>
<evidence type="ECO:0000313" key="11">
    <source>
        <dbReference type="EMBL" id="KIP10732.1"/>
    </source>
</evidence>
<evidence type="ECO:0000256" key="3">
    <source>
        <dbReference type="ARBA" id="ARBA00022475"/>
    </source>
</evidence>
<dbReference type="EMBL" id="KN840452">
    <property type="protein sequence ID" value="KIP10732.1"/>
    <property type="molecule type" value="Genomic_DNA"/>
</dbReference>
<reference evidence="11 12" key="1">
    <citation type="journal article" date="2014" name="PLoS Genet.">
        <title>Analysis of the Phlebiopsis gigantea genome, transcriptome and secretome provides insight into its pioneer colonization strategies of wood.</title>
        <authorList>
            <person name="Hori C."/>
            <person name="Ishida T."/>
            <person name="Igarashi K."/>
            <person name="Samejima M."/>
            <person name="Suzuki H."/>
            <person name="Master E."/>
            <person name="Ferreira P."/>
            <person name="Ruiz-Duenas F.J."/>
            <person name="Held B."/>
            <person name="Canessa P."/>
            <person name="Larrondo L.F."/>
            <person name="Schmoll M."/>
            <person name="Druzhinina I.S."/>
            <person name="Kubicek C.P."/>
            <person name="Gaskell J.A."/>
            <person name="Kersten P."/>
            <person name="St John F."/>
            <person name="Glasner J."/>
            <person name="Sabat G."/>
            <person name="Splinter BonDurant S."/>
            <person name="Syed K."/>
            <person name="Yadav J."/>
            <person name="Mgbeahuruike A.C."/>
            <person name="Kovalchuk A."/>
            <person name="Asiegbu F.O."/>
            <person name="Lackner G."/>
            <person name="Hoffmeister D."/>
            <person name="Rencoret J."/>
            <person name="Gutierrez A."/>
            <person name="Sun H."/>
            <person name="Lindquist E."/>
            <person name="Barry K."/>
            <person name="Riley R."/>
            <person name="Grigoriev I.V."/>
            <person name="Henrissat B."/>
            <person name="Kues U."/>
            <person name="Berka R.M."/>
            <person name="Martinez A.T."/>
            <person name="Covert S.F."/>
            <person name="Blanchette R.A."/>
            <person name="Cullen D."/>
        </authorList>
    </citation>
    <scope>NUCLEOTIDE SEQUENCE [LARGE SCALE GENOMIC DNA]</scope>
    <source>
        <strain evidence="11 12">11061_1 CR5-6</strain>
    </source>
</reference>
<organism evidence="11 12">
    <name type="scientific">Phlebiopsis gigantea (strain 11061_1 CR5-6)</name>
    <name type="common">White-rot fungus</name>
    <name type="synonym">Peniophora gigantea</name>
    <dbReference type="NCBI Taxonomy" id="745531"/>
    <lineage>
        <taxon>Eukaryota</taxon>
        <taxon>Fungi</taxon>
        <taxon>Dikarya</taxon>
        <taxon>Basidiomycota</taxon>
        <taxon>Agaricomycotina</taxon>
        <taxon>Agaricomycetes</taxon>
        <taxon>Polyporales</taxon>
        <taxon>Phanerochaetaceae</taxon>
        <taxon>Phlebiopsis</taxon>
    </lineage>
</organism>
<sequence>MPTGRWDGTQEKDTAGVRRHGDRLSSELERHSSLKDARDTVGADPPPTISQDTTQTASNEEKLTPGSKRPPALRRSHSRGGELERRASIDDARSLVSADRPPSEDENLPPSKVYHPFSPHVIALLMPASIFGALARVGLLALTTYDGREIFPLAWVQAAGCLVMGFAIGMKEPIGEFYGPLYTAITTGFCGSLTTFSSWQLDVFSSWLNTANSHRDWFRDVIDGLGKTIFTIAISLSAVTFGSHLAAVFGRYIPRLPPPPAWLRYTFTAASVLTYAAAYTAYFRMSPTFRHQATAAILFSFPGTLCRYILSIKVNPLLKLFPLGTFTGNAVGTALIGTFHVLQSTRSPPSPNACGVLQGLIDGYCGCLTTVSTFATEVKALTAGRAWFYVVLSWVTCQCLLLIILGSSYWAGDVRETVTCVYTT</sequence>
<evidence type="ECO:0000256" key="10">
    <source>
        <dbReference type="SAM" id="Phobius"/>
    </source>
</evidence>
<keyword evidence="6 10" id="KW-0472">Membrane</keyword>
<evidence type="ECO:0000256" key="1">
    <source>
        <dbReference type="ARBA" id="ARBA00002598"/>
    </source>
</evidence>
<keyword evidence="3" id="KW-1003">Cell membrane</keyword>
<evidence type="ECO:0000256" key="7">
    <source>
        <dbReference type="ARBA" id="ARBA00035120"/>
    </source>
</evidence>
<feature type="region of interest" description="Disordered" evidence="9">
    <location>
        <begin position="1"/>
        <end position="111"/>
    </location>
</feature>
<comment type="subcellular location">
    <subcellularLocation>
        <location evidence="2">Cell membrane</location>
        <topology evidence="2">Multi-pass membrane protein</topology>
    </subcellularLocation>
</comment>
<feature type="transmembrane region" description="Helical" evidence="10">
    <location>
        <begin position="150"/>
        <end position="169"/>
    </location>
</feature>
<feature type="transmembrane region" description="Helical" evidence="10">
    <location>
        <begin position="121"/>
        <end position="144"/>
    </location>
</feature>
<feature type="transmembrane region" description="Helical" evidence="10">
    <location>
        <begin position="229"/>
        <end position="250"/>
    </location>
</feature>
<feature type="transmembrane region" description="Helical" evidence="10">
    <location>
        <begin position="386"/>
        <end position="405"/>
    </location>
</feature>
<evidence type="ECO:0000256" key="4">
    <source>
        <dbReference type="ARBA" id="ARBA00022692"/>
    </source>
</evidence>
<dbReference type="Proteomes" id="UP000053257">
    <property type="component" value="Unassembled WGS sequence"/>
</dbReference>